<dbReference type="PROSITE" id="PS50929">
    <property type="entry name" value="ABC_TM1F"/>
    <property type="match status" value="1"/>
</dbReference>
<evidence type="ECO:0000259" key="11">
    <source>
        <dbReference type="PROSITE" id="PS50929"/>
    </source>
</evidence>
<reference evidence="12 13" key="1">
    <citation type="journal article" date="2018" name="Nat. Biotechnol.">
        <title>A standardized bacterial taxonomy based on genome phylogeny substantially revises the tree of life.</title>
        <authorList>
            <person name="Parks D.H."/>
            <person name="Chuvochina M."/>
            <person name="Waite D.W."/>
            <person name="Rinke C."/>
            <person name="Skarshewski A."/>
            <person name="Chaumeil P.A."/>
            <person name="Hugenholtz P."/>
        </authorList>
    </citation>
    <scope>NUCLEOTIDE SEQUENCE [LARGE SCALE GENOMIC DNA]</scope>
    <source>
        <strain evidence="12">UBA11306</strain>
    </source>
</reference>
<dbReference type="Pfam" id="PF00664">
    <property type="entry name" value="ABC_membrane"/>
    <property type="match status" value="1"/>
</dbReference>
<keyword evidence="8 9" id="KW-0472">Membrane</keyword>
<keyword evidence="7 9" id="KW-1133">Transmembrane helix</keyword>
<evidence type="ECO:0000256" key="4">
    <source>
        <dbReference type="ARBA" id="ARBA00022692"/>
    </source>
</evidence>
<dbReference type="GO" id="GO:0005886">
    <property type="term" value="C:plasma membrane"/>
    <property type="evidence" value="ECO:0007669"/>
    <property type="project" value="UniProtKB-SubCell"/>
</dbReference>
<evidence type="ECO:0000259" key="10">
    <source>
        <dbReference type="PROSITE" id="PS50893"/>
    </source>
</evidence>
<keyword evidence="2" id="KW-0813">Transport</keyword>
<dbReference type="PROSITE" id="PS50893">
    <property type="entry name" value="ABC_TRANSPORTER_2"/>
    <property type="match status" value="1"/>
</dbReference>
<dbReference type="InterPro" id="IPR039421">
    <property type="entry name" value="Type_1_exporter"/>
</dbReference>
<dbReference type="InterPro" id="IPR003439">
    <property type="entry name" value="ABC_transporter-like_ATP-bd"/>
</dbReference>
<name>A0A3D4S4F1_9ENTE</name>
<dbReference type="STRING" id="1121105.GCA_000421665_00078"/>
<protein>
    <submittedName>
        <fullName evidence="12">ABC transporter ATP-binding protein</fullName>
    </submittedName>
</protein>
<dbReference type="Proteomes" id="UP000262195">
    <property type="component" value="Unassembled WGS sequence"/>
</dbReference>
<dbReference type="InterPro" id="IPR017871">
    <property type="entry name" value="ABC_transporter-like_CS"/>
</dbReference>
<keyword evidence="5" id="KW-0547">Nucleotide-binding</keyword>
<evidence type="ECO:0000256" key="2">
    <source>
        <dbReference type="ARBA" id="ARBA00022448"/>
    </source>
</evidence>
<feature type="domain" description="ABC transporter" evidence="10">
    <location>
        <begin position="349"/>
        <end position="583"/>
    </location>
</feature>
<evidence type="ECO:0000256" key="7">
    <source>
        <dbReference type="ARBA" id="ARBA00022989"/>
    </source>
</evidence>
<dbReference type="InterPro" id="IPR036640">
    <property type="entry name" value="ABC1_TM_sf"/>
</dbReference>
<dbReference type="Gene3D" id="1.20.1560.10">
    <property type="entry name" value="ABC transporter type 1, transmembrane domain"/>
    <property type="match status" value="1"/>
</dbReference>
<dbReference type="SMART" id="SM00382">
    <property type="entry name" value="AAA"/>
    <property type="match status" value="1"/>
</dbReference>
<evidence type="ECO:0000256" key="9">
    <source>
        <dbReference type="SAM" id="Phobius"/>
    </source>
</evidence>
<dbReference type="PROSITE" id="PS00211">
    <property type="entry name" value="ABC_TRANSPORTER_1"/>
    <property type="match status" value="1"/>
</dbReference>
<dbReference type="AlphaFoldDB" id="A0A3D4S4F1"/>
<keyword evidence="6 12" id="KW-0067">ATP-binding</keyword>
<dbReference type="PANTHER" id="PTHR43394">
    <property type="entry name" value="ATP-DEPENDENT PERMEASE MDL1, MITOCHONDRIAL"/>
    <property type="match status" value="1"/>
</dbReference>
<evidence type="ECO:0000313" key="13">
    <source>
        <dbReference type="Proteomes" id="UP000262195"/>
    </source>
</evidence>
<evidence type="ECO:0000256" key="1">
    <source>
        <dbReference type="ARBA" id="ARBA00004651"/>
    </source>
</evidence>
<dbReference type="CDD" id="cd18548">
    <property type="entry name" value="ABC_6TM_Tm287_like"/>
    <property type="match status" value="1"/>
</dbReference>
<dbReference type="PANTHER" id="PTHR43394:SF1">
    <property type="entry name" value="ATP-BINDING CASSETTE SUB-FAMILY B MEMBER 10, MITOCHONDRIAL"/>
    <property type="match status" value="1"/>
</dbReference>
<dbReference type="EMBL" id="DQHO01000013">
    <property type="protein sequence ID" value="HCS93362.1"/>
    <property type="molecule type" value="Genomic_DNA"/>
</dbReference>
<evidence type="ECO:0000313" key="12">
    <source>
        <dbReference type="EMBL" id="HCS93362.1"/>
    </source>
</evidence>
<evidence type="ECO:0000256" key="5">
    <source>
        <dbReference type="ARBA" id="ARBA00022741"/>
    </source>
</evidence>
<dbReference type="Gene3D" id="3.40.50.300">
    <property type="entry name" value="P-loop containing nucleotide triphosphate hydrolases"/>
    <property type="match status" value="1"/>
</dbReference>
<evidence type="ECO:0000256" key="8">
    <source>
        <dbReference type="ARBA" id="ARBA00023136"/>
    </source>
</evidence>
<comment type="caution">
    <text evidence="12">The sequence shown here is derived from an EMBL/GenBank/DDBJ whole genome shotgun (WGS) entry which is preliminary data.</text>
</comment>
<dbReference type="SUPFAM" id="SSF52540">
    <property type="entry name" value="P-loop containing nucleoside triphosphate hydrolases"/>
    <property type="match status" value="1"/>
</dbReference>
<keyword evidence="4 9" id="KW-0812">Transmembrane</keyword>
<dbReference type="InterPro" id="IPR003593">
    <property type="entry name" value="AAA+_ATPase"/>
</dbReference>
<dbReference type="SUPFAM" id="SSF90123">
    <property type="entry name" value="ABC transporter transmembrane region"/>
    <property type="match status" value="1"/>
</dbReference>
<evidence type="ECO:0000256" key="3">
    <source>
        <dbReference type="ARBA" id="ARBA00022475"/>
    </source>
</evidence>
<feature type="transmembrane region" description="Helical" evidence="9">
    <location>
        <begin position="133"/>
        <end position="151"/>
    </location>
</feature>
<accession>A0A3D4S4F1</accession>
<feature type="transmembrane region" description="Helical" evidence="9">
    <location>
        <begin position="270"/>
        <end position="296"/>
    </location>
</feature>
<dbReference type="GO" id="GO:0015421">
    <property type="term" value="F:ABC-type oligopeptide transporter activity"/>
    <property type="evidence" value="ECO:0007669"/>
    <property type="project" value="TreeGrafter"/>
</dbReference>
<feature type="transmembrane region" description="Helical" evidence="9">
    <location>
        <begin position="52"/>
        <end position="73"/>
    </location>
</feature>
<feature type="transmembrane region" description="Helical" evidence="9">
    <location>
        <begin position="21"/>
        <end position="40"/>
    </location>
</feature>
<gene>
    <name evidence="12" type="ORF">DIW15_01470</name>
</gene>
<dbReference type="InterPro" id="IPR011527">
    <property type="entry name" value="ABC1_TM_dom"/>
</dbReference>
<comment type="subcellular location">
    <subcellularLocation>
        <location evidence="1">Cell membrane</location>
        <topology evidence="1">Multi-pass membrane protein</topology>
    </subcellularLocation>
</comment>
<feature type="domain" description="ABC transmembrane type-1" evidence="11">
    <location>
        <begin position="16"/>
        <end position="298"/>
    </location>
</feature>
<dbReference type="InterPro" id="IPR027417">
    <property type="entry name" value="P-loop_NTPase"/>
</dbReference>
<feature type="transmembrane region" description="Helical" evidence="9">
    <location>
        <begin position="245"/>
        <end position="264"/>
    </location>
</feature>
<dbReference type="FunFam" id="3.40.50.300:FF:000221">
    <property type="entry name" value="Multidrug ABC transporter ATP-binding protein"/>
    <property type="match status" value="1"/>
</dbReference>
<proteinExistence type="predicted"/>
<dbReference type="Pfam" id="PF00005">
    <property type="entry name" value="ABC_tran"/>
    <property type="match status" value="1"/>
</dbReference>
<dbReference type="GO" id="GO:0005524">
    <property type="term" value="F:ATP binding"/>
    <property type="evidence" value="ECO:0007669"/>
    <property type="project" value="UniProtKB-KW"/>
</dbReference>
<evidence type="ECO:0000256" key="6">
    <source>
        <dbReference type="ARBA" id="ARBA00022840"/>
    </source>
</evidence>
<keyword evidence="3" id="KW-1003">Cell membrane</keyword>
<sequence length="594" mass="65809">MTLLLKYLRPFFKRMAIGTTIKFLGTIMDLFLPWILAYIIDSVIPQRNVSVVFLWGGIMVICSIFAISGNVIANRMASSVARDATQTIRHDLFETVSYLSIPQIDETGIPSLVSRLTSDTYNVHQTIGMMQRIGIRAPILLIGGIAITATLDPVLTLVLVSIMPLTIIVTTIISKKGIPLYGQVQIKIDRLVRVVRENISGARVIKALSKGDYEINRFDQVNRDLINSQIKAGTTMAATPPLMDLFLNLGLTLVVLVSAFRVNANLTQPGVIIAFLSYFTIILTAMLNITRIFVIFTRGIASANRIDKVLVKTPELEPISPEEAEAKSHLPSISSDSSDQIRTDISDHLVFEQVDFTYPNNRKKTLSNINFRLKRGQTIGIIGPTGSGKSTIAKLLLRLYDVSSGRILINGHDIRTIQSADLHQKFGVVLQKDVLFSQSIADNIQFGRHFTTEDLLESIDHAQAKEFIDKVPGKLDYRLKAKGNNLSGGQKQRVLLSRAMAGSPEFLILDDSSSALDYQTDAKLRTVLKQDYPNTTKVIIAQRIASIQHADIILLLDHGTIIGSGNHQDLLSHNTTYREIYEEQTGVTVTDETI</sequence>
<dbReference type="GO" id="GO:0016887">
    <property type="term" value="F:ATP hydrolysis activity"/>
    <property type="evidence" value="ECO:0007669"/>
    <property type="project" value="InterPro"/>
</dbReference>
<organism evidence="12 13">
    <name type="scientific">Bavariicoccus seileri</name>
    <dbReference type="NCBI Taxonomy" id="549685"/>
    <lineage>
        <taxon>Bacteria</taxon>
        <taxon>Bacillati</taxon>
        <taxon>Bacillota</taxon>
        <taxon>Bacilli</taxon>
        <taxon>Lactobacillales</taxon>
        <taxon>Enterococcaceae</taxon>
        <taxon>Bavariicoccus</taxon>
    </lineage>
</organism>